<sequence>MSVLCYLHLKLLGASQFYIASVVARLYLDRFCTSYLIFKLMIQHRTKKNMLLVVSRSSPGPCSNLQNVVNLKA</sequence>
<reference evidence="1" key="1">
    <citation type="submission" date="2014-09" db="EMBL/GenBank/DDBJ databases">
        <authorList>
            <person name="Magalhaes I.L.F."/>
            <person name="Oliveira U."/>
            <person name="Santos F.R."/>
            <person name="Vidigal T.H.D.A."/>
            <person name="Brescovit A.D."/>
            <person name="Santos A.J."/>
        </authorList>
    </citation>
    <scope>NUCLEOTIDE SEQUENCE</scope>
    <source>
        <tissue evidence="1">Shoot tissue taken approximately 20 cm above the soil surface</tissue>
    </source>
</reference>
<protein>
    <submittedName>
        <fullName evidence="1">Uncharacterized protein</fullName>
    </submittedName>
</protein>
<reference evidence="1" key="2">
    <citation type="journal article" date="2015" name="Data Brief">
        <title>Shoot transcriptome of the giant reed, Arundo donax.</title>
        <authorList>
            <person name="Barrero R.A."/>
            <person name="Guerrero F.D."/>
            <person name="Moolhuijzen P."/>
            <person name="Goolsby J.A."/>
            <person name="Tidwell J."/>
            <person name="Bellgard S.E."/>
            <person name="Bellgard M.I."/>
        </authorList>
    </citation>
    <scope>NUCLEOTIDE SEQUENCE</scope>
    <source>
        <tissue evidence="1">Shoot tissue taken approximately 20 cm above the soil surface</tissue>
    </source>
</reference>
<evidence type="ECO:0000313" key="1">
    <source>
        <dbReference type="EMBL" id="JAE34929.1"/>
    </source>
</evidence>
<dbReference type="AlphaFoldDB" id="A0A0A9HGI8"/>
<name>A0A0A9HGI8_ARUDO</name>
<proteinExistence type="predicted"/>
<organism evidence="1">
    <name type="scientific">Arundo donax</name>
    <name type="common">Giant reed</name>
    <name type="synonym">Donax arundinaceus</name>
    <dbReference type="NCBI Taxonomy" id="35708"/>
    <lineage>
        <taxon>Eukaryota</taxon>
        <taxon>Viridiplantae</taxon>
        <taxon>Streptophyta</taxon>
        <taxon>Embryophyta</taxon>
        <taxon>Tracheophyta</taxon>
        <taxon>Spermatophyta</taxon>
        <taxon>Magnoliopsida</taxon>
        <taxon>Liliopsida</taxon>
        <taxon>Poales</taxon>
        <taxon>Poaceae</taxon>
        <taxon>PACMAD clade</taxon>
        <taxon>Arundinoideae</taxon>
        <taxon>Arundineae</taxon>
        <taxon>Arundo</taxon>
    </lineage>
</organism>
<dbReference type="EMBL" id="GBRH01162967">
    <property type="protein sequence ID" value="JAE34929.1"/>
    <property type="molecule type" value="Transcribed_RNA"/>
</dbReference>
<accession>A0A0A9HGI8</accession>